<name>A0A0J6WRL7_9FIRM</name>
<feature type="non-terminal residue" evidence="1">
    <location>
        <position position="1"/>
    </location>
</feature>
<protein>
    <submittedName>
        <fullName evidence="1">Uncharacterized protein</fullName>
    </submittedName>
</protein>
<gene>
    <name evidence="1" type="ORF">AB840_15295</name>
</gene>
<proteinExistence type="predicted"/>
<sequence>NYNAMPIDATARKIAFNISMTHLWSTVTPNCYDIPNIVISPYIGNADSSGIYVLIDCELGQGYTSGSATSNILWMSLGK</sequence>
<dbReference type="RefSeq" id="WP_048515675.1">
    <property type="nucleotide sequence ID" value="NZ_LEKT01000123.1"/>
</dbReference>
<dbReference type="AlphaFoldDB" id="A0A0J6WRL7"/>
<comment type="caution">
    <text evidence="1">The sequence shown here is derived from an EMBL/GenBank/DDBJ whole genome shotgun (WGS) entry which is preliminary data.</text>
</comment>
<reference evidence="1 2" key="1">
    <citation type="submission" date="2015-06" db="EMBL/GenBank/DDBJ databases">
        <title>Draft genome sequence of beer spoilage bacterium Megasphaera cerevisiae type strain 20462.</title>
        <authorList>
            <person name="Kutumbaka K."/>
            <person name="Pasmowitz J."/>
            <person name="Mategko J."/>
            <person name="Reyes D."/>
            <person name="Friedrich A."/>
            <person name="Han S."/>
            <person name="Martens-Habbena W."/>
            <person name="Neal-McKinney J."/>
            <person name="Janagama H.K."/>
            <person name="Nadala C."/>
            <person name="Samadpour M."/>
        </authorList>
    </citation>
    <scope>NUCLEOTIDE SEQUENCE [LARGE SCALE GENOMIC DNA]</scope>
    <source>
        <strain evidence="1 2">DSM 20462</strain>
    </source>
</reference>
<dbReference type="InParanoid" id="A0A0J6WRL7"/>
<evidence type="ECO:0000313" key="1">
    <source>
        <dbReference type="EMBL" id="KMO85149.1"/>
    </source>
</evidence>
<evidence type="ECO:0000313" key="2">
    <source>
        <dbReference type="Proteomes" id="UP000036503"/>
    </source>
</evidence>
<accession>A0A0J6WRL7</accession>
<dbReference type="Proteomes" id="UP000036503">
    <property type="component" value="Unassembled WGS sequence"/>
</dbReference>
<dbReference type="EMBL" id="LEKT01000123">
    <property type="protein sequence ID" value="KMO85149.1"/>
    <property type="molecule type" value="Genomic_DNA"/>
</dbReference>
<dbReference type="PATRIC" id="fig|1122219.3.peg.563"/>
<organism evidence="1 2">
    <name type="scientific">Megasphaera cerevisiae DSM 20462</name>
    <dbReference type="NCBI Taxonomy" id="1122219"/>
    <lineage>
        <taxon>Bacteria</taxon>
        <taxon>Bacillati</taxon>
        <taxon>Bacillota</taxon>
        <taxon>Negativicutes</taxon>
        <taxon>Veillonellales</taxon>
        <taxon>Veillonellaceae</taxon>
        <taxon>Megasphaera</taxon>
    </lineage>
</organism>
<keyword evidence="2" id="KW-1185">Reference proteome</keyword>